<organism evidence="2 3">
    <name type="scientific">Azospirillum argentinense</name>
    <dbReference type="NCBI Taxonomy" id="2970906"/>
    <lineage>
        <taxon>Bacteria</taxon>
        <taxon>Pseudomonadati</taxon>
        <taxon>Pseudomonadota</taxon>
        <taxon>Alphaproteobacteria</taxon>
        <taxon>Rhodospirillales</taxon>
        <taxon>Azospirillaceae</taxon>
        <taxon>Azospirillum</taxon>
    </lineage>
</organism>
<sequence>MLPWTRDPQTSPTPSTSFRPPPNAAAHPMDDAPGHARTIPQTTESTSTAMDQTERQIIDDLFAKLRQAEAQSGPRDPQAEAHIRDTIARQPGAPYLMAQAIVMLEQALAASQNQNQELERQLQERPAAAAGGGGIFGGLFGGGAAAKPAPAPQQRPGGSPWGQAPGAAPAYGDPRVAAYAQQPQRAGGGFMAGAMQTAMGVAGGMLIGSALSSAFSGGGEAIAQEAQGAVDQVAEDIPSEEDSWGGFGGDEEF</sequence>
<accession>A0A5B0KXA4</accession>
<dbReference type="InterPro" id="IPR018648">
    <property type="entry name" value="DUF2076"/>
</dbReference>
<dbReference type="Pfam" id="PF09849">
    <property type="entry name" value="DUF2076"/>
    <property type="match status" value="1"/>
</dbReference>
<evidence type="ECO:0000313" key="2">
    <source>
        <dbReference type="EMBL" id="KAA1056601.1"/>
    </source>
</evidence>
<name>A0A5B0KXA4_9PROT</name>
<dbReference type="EMBL" id="VEWN01000003">
    <property type="protein sequence ID" value="KAA1056601.1"/>
    <property type="molecule type" value="Genomic_DNA"/>
</dbReference>
<reference evidence="2 3" key="1">
    <citation type="submission" date="2019-07" db="EMBL/GenBank/DDBJ databases">
        <title>Genome sequencing of the stress-tolerant strain Azospirillum brasilense Az19.</title>
        <authorList>
            <person name="Maroniche G.A."/>
            <person name="Garcia J.E."/>
            <person name="Pagnussat L."/>
            <person name="Amenta M."/>
            <person name="Creus C.M."/>
        </authorList>
    </citation>
    <scope>NUCLEOTIDE SEQUENCE [LARGE SCALE GENOMIC DNA]</scope>
    <source>
        <strain evidence="2 3">Az19</strain>
    </source>
</reference>
<comment type="caution">
    <text evidence="2">The sequence shown here is derived from an EMBL/GenBank/DDBJ whole genome shotgun (WGS) entry which is preliminary data.</text>
</comment>
<feature type="region of interest" description="Disordered" evidence="1">
    <location>
        <begin position="144"/>
        <end position="169"/>
    </location>
</feature>
<dbReference type="AlphaFoldDB" id="A0A5B0KXA4"/>
<evidence type="ECO:0000256" key="1">
    <source>
        <dbReference type="SAM" id="MobiDB-lite"/>
    </source>
</evidence>
<feature type="region of interest" description="Disordered" evidence="1">
    <location>
        <begin position="1"/>
        <end position="52"/>
    </location>
</feature>
<feature type="compositionally biased region" description="Polar residues" evidence="1">
    <location>
        <begin position="39"/>
        <end position="51"/>
    </location>
</feature>
<gene>
    <name evidence="2" type="ORF">FH063_003474</name>
</gene>
<evidence type="ECO:0000313" key="3">
    <source>
        <dbReference type="Proteomes" id="UP000325333"/>
    </source>
</evidence>
<proteinExistence type="predicted"/>
<feature type="compositionally biased region" description="Low complexity" evidence="1">
    <location>
        <begin position="8"/>
        <end position="18"/>
    </location>
</feature>
<dbReference type="Proteomes" id="UP000325333">
    <property type="component" value="Unassembled WGS sequence"/>
</dbReference>
<protein>
    <recommendedName>
        <fullName evidence="4">DUF2076 domain-containing protein</fullName>
    </recommendedName>
</protein>
<feature type="compositionally biased region" description="Low complexity" evidence="1">
    <location>
        <begin position="145"/>
        <end position="158"/>
    </location>
</feature>
<evidence type="ECO:0008006" key="4">
    <source>
        <dbReference type="Google" id="ProtNLM"/>
    </source>
</evidence>